<dbReference type="Pfam" id="PF06103">
    <property type="entry name" value="DUF948"/>
    <property type="match status" value="1"/>
</dbReference>
<keyword evidence="2" id="KW-0812">Transmembrane</keyword>
<dbReference type="PANTHER" id="PTHR40070:SF1">
    <property type="entry name" value="UPF0478 PROTEIN YTXG"/>
    <property type="match status" value="1"/>
</dbReference>
<dbReference type="RefSeq" id="WP_058380747.1">
    <property type="nucleotide sequence ID" value="NZ_CP013659.2"/>
</dbReference>
<evidence type="ECO:0000313" key="3">
    <source>
        <dbReference type="EMBL" id="ALS74039.1"/>
    </source>
</evidence>
<evidence type="ECO:0000256" key="1">
    <source>
        <dbReference type="SAM" id="MobiDB-lite"/>
    </source>
</evidence>
<name>A0A0U2P8F3_9BACL</name>
<dbReference type="AlphaFoldDB" id="A0A0U2P8F3"/>
<sequence length="161" mass="17759">MDPIIWLYIALGIIVLGLIVAVVGVVMLLSGIKEPMKEMKGSADNLKGRMDKLMLETTHLQHTTNELKEDIQQKSEKVAVLVDGAKGTINSVIDMNSVVRSITSGISKKVEDDPANRFQVNQYSNNAAGLMKYLDKKKNQESTNSTYNPEPAAPHQVSKNY</sequence>
<dbReference type="PANTHER" id="PTHR40070">
    <property type="entry name" value="UPF0478 PROTEIN YTXG"/>
    <property type="match status" value="1"/>
</dbReference>
<proteinExistence type="predicted"/>
<keyword evidence="2" id="KW-1133">Transmembrane helix</keyword>
<dbReference type="STRING" id="200991.AUC31_01680"/>
<organism evidence="3 4">
    <name type="scientific">Planococcus rifietoensis</name>
    <dbReference type="NCBI Taxonomy" id="200991"/>
    <lineage>
        <taxon>Bacteria</taxon>
        <taxon>Bacillati</taxon>
        <taxon>Bacillota</taxon>
        <taxon>Bacilli</taxon>
        <taxon>Bacillales</taxon>
        <taxon>Caryophanaceae</taxon>
        <taxon>Planococcus</taxon>
    </lineage>
</organism>
<keyword evidence="2" id="KW-0472">Membrane</keyword>
<gene>
    <name evidence="3" type="ORF">AUC31_01680</name>
</gene>
<accession>A0A0U2P8F3</accession>
<feature type="region of interest" description="Disordered" evidence="1">
    <location>
        <begin position="137"/>
        <end position="161"/>
    </location>
</feature>
<dbReference type="InterPro" id="IPR009293">
    <property type="entry name" value="UPF0478"/>
</dbReference>
<reference evidence="3" key="1">
    <citation type="submission" date="2016-01" db="EMBL/GenBank/DDBJ databases">
        <title>Complete genome of Planococcus rifietoensis type strain M8.</title>
        <authorList>
            <person name="See-Too W.S."/>
        </authorList>
    </citation>
    <scope>NUCLEOTIDE SEQUENCE [LARGE SCALE GENOMIC DNA]</scope>
    <source>
        <strain evidence="3">M8</strain>
    </source>
</reference>
<dbReference type="OrthoDB" id="2366030at2"/>
<feature type="transmembrane region" description="Helical" evidence="2">
    <location>
        <begin position="6"/>
        <end position="30"/>
    </location>
</feature>
<evidence type="ECO:0000313" key="4">
    <source>
        <dbReference type="Proteomes" id="UP000067683"/>
    </source>
</evidence>
<dbReference type="Proteomes" id="UP000067683">
    <property type="component" value="Chromosome"/>
</dbReference>
<dbReference type="KEGG" id="prt:AUC31_01680"/>
<keyword evidence="4" id="KW-1185">Reference proteome</keyword>
<dbReference type="EMBL" id="CP013659">
    <property type="protein sequence ID" value="ALS74039.1"/>
    <property type="molecule type" value="Genomic_DNA"/>
</dbReference>
<evidence type="ECO:0000256" key="2">
    <source>
        <dbReference type="SAM" id="Phobius"/>
    </source>
</evidence>
<protein>
    <submittedName>
        <fullName evidence="3">General stress protein</fullName>
    </submittedName>
</protein>